<dbReference type="Pfam" id="PF02657">
    <property type="entry name" value="SufE"/>
    <property type="match status" value="1"/>
</dbReference>
<dbReference type="EMBL" id="CP003315">
    <property type="protein sequence ID" value="AFA41243.1"/>
    <property type="molecule type" value="Genomic_DNA"/>
</dbReference>
<dbReference type="RefSeq" id="WP_014354182.1">
    <property type="nucleotide sequence ID" value="NC_016893.1"/>
</dbReference>
<dbReference type="PANTHER" id="PTHR43597">
    <property type="entry name" value="SULFUR ACCEPTOR PROTEIN CSDE"/>
    <property type="match status" value="1"/>
</dbReference>
<gene>
    <name evidence="2" type="primary">sufE</name>
    <name evidence="2" type="synonym">ynhA</name>
    <name evidence="2" type="ORF">WIGMOR_0411</name>
</gene>
<dbReference type="PANTHER" id="PTHR43597:SF3">
    <property type="entry name" value="CYSTEINE DESULFURATION PROTEIN SUFE"/>
    <property type="match status" value="1"/>
</dbReference>
<dbReference type="SUPFAM" id="SSF82649">
    <property type="entry name" value="SufE/NifU"/>
    <property type="match status" value="1"/>
</dbReference>
<organism evidence="2 3">
    <name type="scientific">Wigglesworthia glossinidia endosymbiont of Glossina morsitans morsitans</name>
    <name type="common">Yale colony</name>
    <dbReference type="NCBI Taxonomy" id="1142511"/>
    <lineage>
        <taxon>Bacteria</taxon>
        <taxon>Pseudomonadati</taxon>
        <taxon>Pseudomonadota</taxon>
        <taxon>Gammaproteobacteria</taxon>
        <taxon>Enterobacterales</taxon>
        <taxon>Erwiniaceae</taxon>
        <taxon>Wigglesworthia</taxon>
    </lineage>
</organism>
<name>H6Q4W0_WIGGL</name>
<dbReference type="AlphaFoldDB" id="H6Q4W0"/>
<proteinExistence type="predicted"/>
<feature type="domain" description="Fe-S metabolism associated" evidence="1">
    <location>
        <begin position="8"/>
        <end position="127"/>
    </location>
</feature>
<sequence>MDKNKFIKNFSYLSNWEEKYLYIIELGKRLAPFPDRFKKSEYLVPGCQNLVWIALLYNKNHLKFYGDSNSIIVKGLIAILFIFYQNLKISEIITCNTYLDLKNLCLSEHLTPSRMQGLGAIISFIKKSARSFL</sequence>
<dbReference type="NCBIfam" id="NF006792">
    <property type="entry name" value="PRK09296.1"/>
    <property type="match status" value="1"/>
</dbReference>
<evidence type="ECO:0000313" key="3">
    <source>
        <dbReference type="Proteomes" id="UP000009061"/>
    </source>
</evidence>
<dbReference type="InterPro" id="IPR003808">
    <property type="entry name" value="Fe-S_metab-assoc_dom"/>
</dbReference>
<evidence type="ECO:0000259" key="1">
    <source>
        <dbReference type="Pfam" id="PF02657"/>
    </source>
</evidence>
<keyword evidence="3" id="KW-1185">Reference proteome</keyword>
<dbReference type="STRING" id="1142511.WIGMOR_0411"/>
<accession>H6Q4W0</accession>
<evidence type="ECO:0000313" key="2">
    <source>
        <dbReference type="EMBL" id="AFA41243.1"/>
    </source>
</evidence>
<dbReference type="Proteomes" id="UP000009061">
    <property type="component" value="Chromosome"/>
</dbReference>
<dbReference type="Gene3D" id="3.90.1010.10">
    <property type="match status" value="1"/>
</dbReference>
<dbReference type="OrthoDB" id="9799320at2"/>
<protein>
    <submittedName>
        <fullName evidence="2">Sulfur acceptor protein</fullName>
    </submittedName>
</protein>
<dbReference type="eggNOG" id="COG2166">
    <property type="taxonomic scope" value="Bacteria"/>
</dbReference>
<dbReference type="HOGENOM" id="CLU_124502_1_1_6"/>
<reference evidence="2 3" key="1">
    <citation type="journal article" date="2012" name="MBio">
        <title>Insight into the transmission biology and species-specific functional capabilities of tsetse (Diptera: glossinidae) obligate symbiont wigglesworthia.</title>
        <authorList>
            <person name="Rio R.V."/>
            <person name="Symula R.E."/>
            <person name="Wang J."/>
            <person name="Lohs C."/>
            <person name="Wu Y.N."/>
            <person name="Snyder A.K."/>
            <person name="Bjornson R.D."/>
            <person name="Oshima K."/>
            <person name="Biehl B.S."/>
            <person name="Perna N.T."/>
            <person name="Hattori M."/>
            <person name="Aksoy S."/>
        </authorList>
    </citation>
    <scope>NUCLEOTIDE SEQUENCE [LARGE SCALE GENOMIC DNA]</scope>
    <source>
        <strain evidence="2">WGM</strain>
    </source>
</reference>
<dbReference type="KEGG" id="wgl:WIGMOR_0411"/>